<dbReference type="InterPro" id="IPR001347">
    <property type="entry name" value="SIS_dom"/>
</dbReference>
<dbReference type="InterPro" id="IPR035461">
    <property type="entry name" value="GmhA/DiaA"/>
</dbReference>
<reference evidence="2 3" key="1">
    <citation type="submission" date="2023-06" db="EMBL/GenBank/DDBJ databases">
        <title>Alteromonas sp. ASW11-36 isolated from intertidal sand.</title>
        <authorList>
            <person name="Li Y."/>
        </authorList>
    </citation>
    <scope>NUCLEOTIDE SEQUENCE [LARGE SCALE GENOMIC DNA]</scope>
    <source>
        <strain evidence="2 3">ASW11-36</strain>
    </source>
</reference>
<dbReference type="RefSeq" id="WP_289364377.1">
    <property type="nucleotide sequence ID" value="NZ_JAUCBP010000006.1"/>
</dbReference>
<evidence type="ECO:0000313" key="2">
    <source>
        <dbReference type="EMBL" id="MDM7860138.1"/>
    </source>
</evidence>
<keyword evidence="3" id="KW-1185">Reference proteome</keyword>
<proteinExistence type="predicted"/>
<evidence type="ECO:0000259" key="1">
    <source>
        <dbReference type="PROSITE" id="PS51464"/>
    </source>
</evidence>
<gene>
    <name evidence="2" type="ORF">QTP81_05980</name>
</gene>
<dbReference type="Pfam" id="PF13580">
    <property type="entry name" value="SIS_2"/>
    <property type="match status" value="1"/>
</dbReference>
<feature type="domain" description="SIS" evidence="1">
    <location>
        <begin position="27"/>
        <end position="189"/>
    </location>
</feature>
<accession>A0ABT7SVB6</accession>
<dbReference type="Gene3D" id="3.40.50.10490">
    <property type="entry name" value="Glucose-6-phosphate isomerase like protein, domain 1"/>
    <property type="match status" value="1"/>
</dbReference>
<dbReference type="EMBL" id="JAUCBP010000006">
    <property type="protein sequence ID" value="MDM7860138.1"/>
    <property type="molecule type" value="Genomic_DNA"/>
</dbReference>
<protein>
    <submittedName>
        <fullName evidence="2">SIS domain-containing protein</fullName>
    </submittedName>
</protein>
<evidence type="ECO:0000313" key="3">
    <source>
        <dbReference type="Proteomes" id="UP001234343"/>
    </source>
</evidence>
<dbReference type="PROSITE" id="PS51464">
    <property type="entry name" value="SIS"/>
    <property type="match status" value="1"/>
</dbReference>
<dbReference type="PANTHER" id="PTHR30390:SF8">
    <property type="entry name" value="SUGAR ISOMERASE (SIS)"/>
    <property type="match status" value="1"/>
</dbReference>
<name>A0ABT7SVB6_9ALTE</name>
<dbReference type="PANTHER" id="PTHR30390">
    <property type="entry name" value="SEDOHEPTULOSE 7-PHOSPHATE ISOMERASE / DNAA INITIATOR-ASSOCIATING FACTOR FOR REPLICATION INITIATION"/>
    <property type="match status" value="1"/>
</dbReference>
<dbReference type="SUPFAM" id="SSF53697">
    <property type="entry name" value="SIS domain"/>
    <property type="match status" value="1"/>
</dbReference>
<comment type="caution">
    <text evidence="2">The sequence shown here is derived from an EMBL/GenBank/DDBJ whole genome shotgun (WGS) entry which is preliminary data.</text>
</comment>
<dbReference type="InterPro" id="IPR050099">
    <property type="entry name" value="SIS_GmhA/DiaA_subfam"/>
</dbReference>
<dbReference type="CDD" id="cd05006">
    <property type="entry name" value="SIS_GmhA"/>
    <property type="match status" value="1"/>
</dbReference>
<organism evidence="2 3">
    <name type="scientific">Alteromonas arenosi</name>
    <dbReference type="NCBI Taxonomy" id="3055817"/>
    <lineage>
        <taxon>Bacteria</taxon>
        <taxon>Pseudomonadati</taxon>
        <taxon>Pseudomonadota</taxon>
        <taxon>Gammaproteobacteria</taxon>
        <taxon>Alteromonadales</taxon>
        <taxon>Alteromonadaceae</taxon>
        <taxon>Alteromonas/Salinimonas group</taxon>
        <taxon>Alteromonas</taxon>
    </lineage>
</organism>
<sequence>MLSFVQGYIERIKQVLSRIDPQEIVDIIQALERCHAASGRIFVMGNGGSAATASHMANDLAVGLKLRGIRQFDVESLGDNVSVCTAIANDTGYENIFSTQLEGRLKPEDLLIGISCSGNSPNIVKAVKYAKSIGTPVVGLTGFDGGELRKDADHVFHVATEKGDYGVVEDLHMMVDHVIFSYYQHLQSSAELKDVG</sequence>
<dbReference type="InterPro" id="IPR046348">
    <property type="entry name" value="SIS_dom_sf"/>
</dbReference>
<dbReference type="Proteomes" id="UP001234343">
    <property type="component" value="Unassembled WGS sequence"/>
</dbReference>